<evidence type="ECO:0000313" key="2">
    <source>
        <dbReference type="EMBL" id="TYC49601.1"/>
    </source>
</evidence>
<dbReference type="EMBL" id="SDGZ01000014">
    <property type="protein sequence ID" value="TYC49601.1"/>
    <property type="molecule type" value="Genomic_DNA"/>
</dbReference>
<evidence type="ECO:0000256" key="1">
    <source>
        <dbReference type="SAM" id="Phobius"/>
    </source>
</evidence>
<gene>
    <name evidence="2" type="ORF">ESZ50_05505</name>
</gene>
<proteinExistence type="predicted"/>
<protein>
    <recommendedName>
        <fullName evidence="4">Phage holin</fullName>
    </recommendedName>
</protein>
<dbReference type="OrthoDB" id="2243541at2"/>
<evidence type="ECO:0000313" key="3">
    <source>
        <dbReference type="Proteomes" id="UP000371977"/>
    </source>
</evidence>
<reference evidence="2 3" key="1">
    <citation type="submission" date="2019-01" db="EMBL/GenBank/DDBJ databases">
        <title>Weissella sp. nov., a novel lactic acid bacterium isolated from animal feces.</title>
        <authorList>
            <person name="Wang L.-T."/>
        </authorList>
    </citation>
    <scope>NUCLEOTIDE SEQUENCE [LARGE SCALE GENOMIC DNA]</scope>
    <source>
        <strain evidence="2 3">8H-2</strain>
    </source>
</reference>
<organism evidence="2 3">
    <name type="scientific">Weissella muntiaci</name>
    <dbReference type="NCBI Taxonomy" id="2508881"/>
    <lineage>
        <taxon>Bacteria</taxon>
        <taxon>Bacillati</taxon>
        <taxon>Bacillota</taxon>
        <taxon>Bacilli</taxon>
        <taxon>Lactobacillales</taxon>
        <taxon>Lactobacillaceae</taxon>
        <taxon>Weissella</taxon>
    </lineage>
</organism>
<keyword evidence="1" id="KW-0472">Membrane</keyword>
<dbReference type="Proteomes" id="UP000371977">
    <property type="component" value="Unassembled WGS sequence"/>
</dbReference>
<dbReference type="AlphaFoldDB" id="A0A6C2C6L3"/>
<dbReference type="RefSeq" id="WP_148622593.1">
    <property type="nucleotide sequence ID" value="NZ_SDGZ01000014.1"/>
</dbReference>
<evidence type="ECO:0008006" key="4">
    <source>
        <dbReference type="Google" id="ProtNLM"/>
    </source>
</evidence>
<comment type="caution">
    <text evidence="2">The sequence shown here is derived from an EMBL/GenBank/DDBJ whole genome shotgun (WGS) entry which is preliminary data.</text>
</comment>
<keyword evidence="3" id="KW-1185">Reference proteome</keyword>
<feature type="transmembrane region" description="Helical" evidence="1">
    <location>
        <begin position="12"/>
        <end position="34"/>
    </location>
</feature>
<name>A0A6C2C6L3_9LACO</name>
<keyword evidence="1" id="KW-0812">Transmembrane</keyword>
<keyword evidence="1" id="KW-1133">Transmembrane helix</keyword>
<accession>A0A6C2C6L3</accession>
<sequence>MDKFLDLIADGTLLTLLTTVLTSTAGILGTIYAIKKLNTTHNDNLSSQMAEIALNSKRIELNQVIDHDYGVEVVSLVYSQYKMLGGNSYMTEKVKKYFEDKTEEWEEHA</sequence>